<dbReference type="RefSeq" id="WP_340277331.1">
    <property type="nucleotide sequence ID" value="NZ_JBAKIA010000023.1"/>
</dbReference>
<organism evidence="1 2">
    <name type="scientific">Roseibium algae</name>
    <dbReference type="NCBI Taxonomy" id="3123038"/>
    <lineage>
        <taxon>Bacteria</taxon>
        <taxon>Pseudomonadati</taxon>
        <taxon>Pseudomonadota</taxon>
        <taxon>Alphaproteobacteria</taxon>
        <taxon>Hyphomicrobiales</taxon>
        <taxon>Stappiaceae</taxon>
        <taxon>Roseibium</taxon>
    </lineage>
</organism>
<sequence>MEKGDIVCLIKVHGPTASVLGAFSGGKLLPMPNDQKPDGMQMNFEENGNEKRIEITVFPTAKKDGDENPMEAMFIGATSGRFISWNVTAPRIIETSGKLSEDGKTASFSLPVATLLTIKDETFSFYVSFSDQKPGLWGRIKSILD</sequence>
<name>A0ABU8TR69_9HYPH</name>
<accession>A0ABU8TR69</accession>
<protein>
    <submittedName>
        <fullName evidence="1">Uncharacterized protein</fullName>
    </submittedName>
</protein>
<proteinExistence type="predicted"/>
<reference evidence="1 2" key="1">
    <citation type="submission" date="2024-02" db="EMBL/GenBank/DDBJ databases">
        <title>Roseibium algae sp. nov., isolated from marine alga (Grateloupia sp.), showing potential in myo-inositol conversion.</title>
        <authorList>
            <person name="Wang Y."/>
        </authorList>
    </citation>
    <scope>NUCLEOTIDE SEQUENCE [LARGE SCALE GENOMIC DNA]</scope>
    <source>
        <strain evidence="1 2">H3510</strain>
    </source>
</reference>
<comment type="caution">
    <text evidence="1">The sequence shown here is derived from an EMBL/GenBank/DDBJ whole genome shotgun (WGS) entry which is preliminary data.</text>
</comment>
<dbReference type="EMBL" id="JBAKIA010000023">
    <property type="protein sequence ID" value="MEJ8476650.1"/>
    <property type="molecule type" value="Genomic_DNA"/>
</dbReference>
<keyword evidence="2" id="KW-1185">Reference proteome</keyword>
<evidence type="ECO:0000313" key="2">
    <source>
        <dbReference type="Proteomes" id="UP001385499"/>
    </source>
</evidence>
<dbReference type="Proteomes" id="UP001385499">
    <property type="component" value="Unassembled WGS sequence"/>
</dbReference>
<evidence type="ECO:0000313" key="1">
    <source>
        <dbReference type="EMBL" id="MEJ8476650.1"/>
    </source>
</evidence>
<gene>
    <name evidence="1" type="ORF">V6575_21400</name>
</gene>